<evidence type="ECO:0000313" key="2">
    <source>
        <dbReference type="Proteomes" id="UP000268162"/>
    </source>
</evidence>
<dbReference type="EMBL" id="ML002642">
    <property type="protein sequence ID" value="RKP36511.1"/>
    <property type="molecule type" value="Genomic_DNA"/>
</dbReference>
<accession>A0A4P9ZUF7</accession>
<protein>
    <recommendedName>
        <fullName evidence="3">F-box domain-containing protein</fullName>
    </recommendedName>
</protein>
<proteinExistence type="predicted"/>
<evidence type="ECO:0000313" key="1">
    <source>
        <dbReference type="EMBL" id="RKP36511.1"/>
    </source>
</evidence>
<organism evidence="1 2">
    <name type="scientific">Dimargaris cristalligena</name>
    <dbReference type="NCBI Taxonomy" id="215637"/>
    <lineage>
        <taxon>Eukaryota</taxon>
        <taxon>Fungi</taxon>
        <taxon>Fungi incertae sedis</taxon>
        <taxon>Zoopagomycota</taxon>
        <taxon>Kickxellomycotina</taxon>
        <taxon>Dimargaritomycetes</taxon>
        <taxon>Dimargaritales</taxon>
        <taxon>Dimargaritaceae</taxon>
        <taxon>Dimargaris</taxon>
    </lineage>
</organism>
<gene>
    <name evidence="1" type="ORF">BJ085DRAFT_30807</name>
</gene>
<dbReference type="Proteomes" id="UP000268162">
    <property type="component" value="Unassembled WGS sequence"/>
</dbReference>
<dbReference type="InterPro" id="IPR032675">
    <property type="entry name" value="LRR_dom_sf"/>
</dbReference>
<keyword evidence="2" id="KW-1185">Reference proteome</keyword>
<dbReference type="SUPFAM" id="SSF52047">
    <property type="entry name" value="RNI-like"/>
    <property type="match status" value="1"/>
</dbReference>
<evidence type="ECO:0008006" key="3">
    <source>
        <dbReference type="Google" id="ProtNLM"/>
    </source>
</evidence>
<reference evidence="2" key="1">
    <citation type="journal article" date="2018" name="Nat. Microbiol.">
        <title>Leveraging single-cell genomics to expand the fungal tree of life.</title>
        <authorList>
            <person name="Ahrendt S.R."/>
            <person name="Quandt C.A."/>
            <person name="Ciobanu D."/>
            <person name="Clum A."/>
            <person name="Salamov A."/>
            <person name="Andreopoulos B."/>
            <person name="Cheng J.F."/>
            <person name="Woyke T."/>
            <person name="Pelin A."/>
            <person name="Henrissat B."/>
            <person name="Reynolds N.K."/>
            <person name="Benny G.L."/>
            <person name="Smith M.E."/>
            <person name="James T.Y."/>
            <person name="Grigoriev I.V."/>
        </authorList>
    </citation>
    <scope>NUCLEOTIDE SEQUENCE [LARGE SCALE GENOMIC DNA]</scope>
    <source>
        <strain evidence="2">RSA 468</strain>
    </source>
</reference>
<name>A0A4P9ZUF7_9FUNG</name>
<dbReference type="AlphaFoldDB" id="A0A4P9ZUF7"/>
<dbReference type="Gene3D" id="3.80.10.10">
    <property type="entry name" value="Ribonuclease Inhibitor"/>
    <property type="match status" value="1"/>
</dbReference>
<sequence>MLTLATTPPTHSVGLELLQWLLSPARFSLGRRLIGSLTTHDQVRLAATCHLLRHLVEPIYQLDCQHRVGEEPMAPALARILSSQGDAIRSLEIQLLAQTLADDSDAAWAEAHRIFRRLSHLDSLTVQLDSFGLWPVVADWLTSLPKAPRQLNVVIANDDCFNEPEPESEADAISEGCIPDATCDFLGRIRSLSLHVALDIEDFGIEVVSADSIAGFLYPFVGLRSLRINSKTTNDSLTQLLVNNFSTLDRLELIGGQWNCGILFNPDQLTFRRLTGLELALDNNEASAGSFSRICALNYPYLTNLKLHYSNYLYESDQLINRDQIQLFDQPWSSITSLTITNTLLSDMLGSLIVHHFPKLTHVRISECPNMAPICIEMVSKCRQLSSVALWFCNKAEASAFWESDFTNHSVTRLSLSHVVCPDFLNTALRRLPNLQEIGLPADQSADSGPDFYHKHPGIRRVNDCNPGQYEDRIPFLE</sequence>